<comment type="cofactor">
    <cofactor evidence="1">
        <name>Zn(2+)</name>
        <dbReference type="ChEBI" id="CHEBI:29105"/>
    </cofactor>
</comment>
<evidence type="ECO:0000256" key="2">
    <source>
        <dbReference type="ARBA" id="ARBA00022679"/>
    </source>
</evidence>
<reference evidence="5" key="1">
    <citation type="journal article" date="2014" name="Int. J. Syst. Evol. Microbiol.">
        <title>Complete genome sequence of Corynebacterium casei LMG S-19264T (=DSM 44701T), isolated from a smear-ripened cheese.</title>
        <authorList>
            <consortium name="US DOE Joint Genome Institute (JGI-PGF)"/>
            <person name="Walter F."/>
            <person name="Albersmeier A."/>
            <person name="Kalinowski J."/>
            <person name="Ruckert C."/>
        </authorList>
    </citation>
    <scope>NUCLEOTIDE SEQUENCE</scope>
    <source>
        <strain evidence="5">CGMCC 1.10749</strain>
    </source>
</reference>
<evidence type="ECO:0000256" key="3">
    <source>
        <dbReference type="ARBA" id="ARBA00022723"/>
    </source>
</evidence>
<dbReference type="PANTHER" id="PTHR37418:SF2">
    <property type="entry name" value="3-KETO-5-AMINOHEXANOATE CLEAVAGE ENZYME"/>
    <property type="match status" value="1"/>
</dbReference>
<evidence type="ECO:0000256" key="4">
    <source>
        <dbReference type="ARBA" id="ARBA00022833"/>
    </source>
</evidence>
<sequence>MAVTHGSPDTLARMAPASSATLITVAPTGAEHAKADLPQLPTTLDELVETARTCEAAGAALIHLHIRDGEHRPTLDGGRLRAAVEAIRSETDLVVQLSTGGSVHDPLEQRLTVLDAEPDSCSLTCGTTNFGDDVFLNPWGFMSDLYVQAQEREVVPEFELFELGHVHALRRLLDTHGLPFGGKVHVDFVLGVPGAMPGTAAALLAGVAMLPEEVTSWSATGIGRTHLPVLAAALSAGGHLRVGMEDNVVFARGQQVEHNSELVARAAELATTMQRPPMTTTQARELLGIKRR</sequence>
<accession>A0A8H9FVW8</accession>
<name>A0A8H9FVW8_9MICO</name>
<keyword evidence="3" id="KW-0479">Metal-binding</keyword>
<dbReference type="PANTHER" id="PTHR37418">
    <property type="entry name" value="3-KETO-5-AMINOHEXANOATE CLEAVAGE ENZYME-RELATED"/>
    <property type="match status" value="1"/>
</dbReference>
<dbReference type="InterPro" id="IPR013785">
    <property type="entry name" value="Aldolase_TIM"/>
</dbReference>
<gene>
    <name evidence="5" type="primary">kce</name>
    <name evidence="5" type="ORF">GCM10011314_20710</name>
</gene>
<protein>
    <submittedName>
        <fullName evidence="5">3-keto-5-aminohexanoate cleavage enzyme</fullName>
    </submittedName>
</protein>
<dbReference type="Proteomes" id="UP000628079">
    <property type="component" value="Unassembled WGS sequence"/>
</dbReference>
<keyword evidence="4" id="KW-0862">Zinc</keyword>
<dbReference type="GO" id="GO:0046872">
    <property type="term" value="F:metal ion binding"/>
    <property type="evidence" value="ECO:0007669"/>
    <property type="project" value="UniProtKB-KW"/>
</dbReference>
<dbReference type="EMBL" id="BMEA01000002">
    <property type="protein sequence ID" value="GGB80957.1"/>
    <property type="molecule type" value="Genomic_DNA"/>
</dbReference>
<dbReference type="GO" id="GO:0043720">
    <property type="term" value="F:3-keto-5-aminohexanoate cleavage activity"/>
    <property type="evidence" value="ECO:0007669"/>
    <property type="project" value="InterPro"/>
</dbReference>
<keyword evidence="2" id="KW-0808">Transferase</keyword>
<dbReference type="Pfam" id="PF05853">
    <property type="entry name" value="BKACE"/>
    <property type="match status" value="1"/>
</dbReference>
<reference evidence="5" key="2">
    <citation type="submission" date="2020-09" db="EMBL/GenBank/DDBJ databases">
        <authorList>
            <person name="Sun Q."/>
            <person name="Zhou Y."/>
        </authorList>
    </citation>
    <scope>NUCLEOTIDE SEQUENCE</scope>
    <source>
        <strain evidence="5">CGMCC 1.10749</strain>
    </source>
</reference>
<dbReference type="AlphaFoldDB" id="A0A8H9FVW8"/>
<proteinExistence type="predicted"/>
<organism evidence="5 6">
    <name type="scientific">Knoellia flava</name>
    <dbReference type="NCBI Taxonomy" id="913969"/>
    <lineage>
        <taxon>Bacteria</taxon>
        <taxon>Bacillati</taxon>
        <taxon>Actinomycetota</taxon>
        <taxon>Actinomycetes</taxon>
        <taxon>Micrococcales</taxon>
        <taxon>Intrasporangiaceae</taxon>
        <taxon>Knoellia</taxon>
    </lineage>
</organism>
<evidence type="ECO:0000313" key="6">
    <source>
        <dbReference type="Proteomes" id="UP000628079"/>
    </source>
</evidence>
<evidence type="ECO:0000256" key="1">
    <source>
        <dbReference type="ARBA" id="ARBA00001947"/>
    </source>
</evidence>
<evidence type="ECO:0000313" key="5">
    <source>
        <dbReference type="EMBL" id="GGB80957.1"/>
    </source>
</evidence>
<comment type="caution">
    <text evidence="5">The sequence shown here is derived from an EMBL/GenBank/DDBJ whole genome shotgun (WGS) entry which is preliminary data.</text>
</comment>
<dbReference type="InterPro" id="IPR008567">
    <property type="entry name" value="BKACE"/>
</dbReference>
<dbReference type="Gene3D" id="3.20.20.70">
    <property type="entry name" value="Aldolase class I"/>
    <property type="match status" value="1"/>
</dbReference>